<evidence type="ECO:0000313" key="2">
    <source>
        <dbReference type="Proteomes" id="UP000240638"/>
    </source>
</evidence>
<protein>
    <recommendedName>
        <fullName evidence="3">DUF2857 domain-containing protein</fullName>
    </recommendedName>
</protein>
<comment type="caution">
    <text evidence="1">The sequence shown here is derived from an EMBL/GenBank/DDBJ whole genome shotgun (WGS) entry which is preliminary data.</text>
</comment>
<organism evidence="1 2">
    <name type="scientific">Trinickia symbiotica</name>
    <dbReference type="NCBI Taxonomy" id="863227"/>
    <lineage>
        <taxon>Bacteria</taxon>
        <taxon>Pseudomonadati</taxon>
        <taxon>Pseudomonadota</taxon>
        <taxon>Betaproteobacteria</taxon>
        <taxon>Burkholderiales</taxon>
        <taxon>Burkholderiaceae</taxon>
        <taxon>Trinickia</taxon>
    </lineage>
</organism>
<evidence type="ECO:0000313" key="1">
    <source>
        <dbReference type="EMBL" id="PTB17564.1"/>
    </source>
</evidence>
<evidence type="ECO:0008006" key="3">
    <source>
        <dbReference type="Google" id="ProtNLM"/>
    </source>
</evidence>
<dbReference type="EMBL" id="PYUC01000017">
    <property type="protein sequence ID" value="PTB17564.1"/>
    <property type="molecule type" value="Genomic_DNA"/>
</dbReference>
<accession>A0A2T3XM13</accession>
<reference evidence="1 2" key="1">
    <citation type="submission" date="2018-03" db="EMBL/GenBank/DDBJ databases">
        <title>Whole genome analyses suggest that Burkholderia sensu lato contains two further novel genera in the rhizoxinica-symbiotica group Mycetohabitans gen. nov., and Trinickia gen. nov.: implications for the evolution of diazotrophy and nodulation in the Burkholderiaceae.</title>
        <authorList>
            <person name="Estrada De Los Santos P."/>
            <person name="Palmer M."/>
            <person name="Chavez-Ramirez B."/>
            <person name="Steenkamp E.T."/>
            <person name="Hirsch A.M."/>
            <person name="Manyaka P."/>
            <person name="Maluk M."/>
            <person name="Lafos M."/>
            <person name="Crook M."/>
            <person name="Gross E."/>
            <person name="Simon M.F."/>
            <person name="Bueno Dos Reis Junior F."/>
            <person name="Poole P.S."/>
            <person name="Venter S.N."/>
            <person name="James E.K."/>
        </authorList>
    </citation>
    <scope>NUCLEOTIDE SEQUENCE [LARGE SCALE GENOMIC DNA]</scope>
    <source>
        <strain evidence="1 2">JPY-366</strain>
    </source>
</reference>
<dbReference type="Proteomes" id="UP000240638">
    <property type="component" value="Unassembled WGS sequence"/>
</dbReference>
<dbReference type="AlphaFoldDB" id="A0A2T3XM13"/>
<name>A0A2T3XM13_9BURK</name>
<gene>
    <name evidence="1" type="ORF">C9I57_26820</name>
</gene>
<dbReference type="RefSeq" id="WP_107153623.1">
    <property type="nucleotide sequence ID" value="NZ_PYUC01000017.1"/>
</dbReference>
<sequence length="228" mass="25921">MDEPLLPVESAALEHVVLLELIAYSRLQVQRGNPRNEDHKVSCETKSCQKSLVLRSPDSLPDVIRRVLGDSRAPALRRDLLASGALRVFVDTRALQRRCELIERQWRDEFLLRAFVERQASLPMVRAFFRTATRAAIVRLRSELGVAAPTKPRALPPSELNALFDVWAQLLTIDDLRERYLALHARCQARWSLATLFAALQPETRKSRGACRPANSFSQELLHVRHAT</sequence>
<proteinExistence type="predicted"/>